<dbReference type="PANTHER" id="PTHR12862:SF0">
    <property type="entry name" value="N-ACETYL-D-GLUCOSAMINE KINASE"/>
    <property type="match status" value="1"/>
</dbReference>
<dbReference type="SUPFAM" id="SSF53067">
    <property type="entry name" value="Actin-like ATPase domain"/>
    <property type="match status" value="1"/>
</dbReference>
<dbReference type="PANTHER" id="PTHR12862">
    <property type="entry name" value="BADF TYPE ATPASE DOMAIN-CONTAINING PROTEIN"/>
    <property type="match status" value="1"/>
</dbReference>
<sequence length="417" mass="45696">MYFKKLIKLIVPLSLITLFGLISSVWATSPVSDNESDVKSVKGKLMSRWFINKNDNSGKAFCEHHLMIAVEGGGTNTRIRITTPNPVDQSKPYEQVLKQGSNIYRTAEQAIDVTRLLIQEGVEAVASKNHWNSQNTCYELALGMAGTEGNNNDTFLKALQKDPRMQKAVLGSDAETAWLSVFDREGLIVISGTGGITLGRNHKGQVYRKGGFSVPMSDTPSAAAHALHYGNCIHDIVSFENENVFIPAGVHLGFFQKLLSRKQGSGNDVFMYLHGLVTRDLSQFAALAKDIQQYFDGSLMSEALRISPSCEGYKNAGIGSNQGKPDAGSTSMDWSNKDDCANTAMEKSIQDLTKAVSITNPAFQNLPFAIHGTFGKVVWDSAVQYASIHEHIRKRKVEQPIDPLAGALKMLKDIPVQ</sequence>
<dbReference type="InterPro" id="IPR039758">
    <property type="entry name" value="NAGK-like"/>
</dbReference>
<evidence type="ECO:0000256" key="1">
    <source>
        <dbReference type="SAM" id="SignalP"/>
    </source>
</evidence>
<evidence type="ECO:0000313" key="2">
    <source>
        <dbReference type="EMBL" id="KEQ13226.1"/>
    </source>
</evidence>
<dbReference type="Proteomes" id="UP000028006">
    <property type="component" value="Unassembled WGS sequence"/>
</dbReference>
<feature type="signal peptide" evidence="1">
    <location>
        <begin position="1"/>
        <end position="27"/>
    </location>
</feature>
<organism evidence="2 3">
    <name type="scientific">Endozoicomonas montiporae</name>
    <dbReference type="NCBI Taxonomy" id="1027273"/>
    <lineage>
        <taxon>Bacteria</taxon>
        <taxon>Pseudomonadati</taxon>
        <taxon>Pseudomonadota</taxon>
        <taxon>Gammaproteobacteria</taxon>
        <taxon>Oceanospirillales</taxon>
        <taxon>Endozoicomonadaceae</taxon>
        <taxon>Endozoicomonas</taxon>
    </lineage>
</organism>
<reference evidence="2 3" key="1">
    <citation type="submission" date="2014-06" db="EMBL/GenBank/DDBJ databases">
        <title>Whole Genome Sequences of Three Symbiotic Endozoicomonas Bacteria.</title>
        <authorList>
            <person name="Neave M.J."/>
            <person name="Apprill A."/>
            <person name="Voolstra C.R."/>
        </authorList>
    </citation>
    <scope>NUCLEOTIDE SEQUENCE [LARGE SCALE GENOMIC DNA]</scope>
    <source>
        <strain evidence="2 3">LMG 24815</strain>
    </source>
</reference>
<dbReference type="RefSeq" id="WP_034875827.1">
    <property type="nucleotide sequence ID" value="NZ_JOKG01000003.1"/>
</dbReference>
<protein>
    <recommendedName>
        <fullName evidence="4">ATPase BadF/BadG/BcrA/BcrD type domain-containing protein</fullName>
    </recommendedName>
</protein>
<dbReference type="eggNOG" id="COG2971">
    <property type="taxonomic scope" value="Bacteria"/>
</dbReference>
<name>A0A081N453_9GAMM</name>
<evidence type="ECO:0008006" key="4">
    <source>
        <dbReference type="Google" id="ProtNLM"/>
    </source>
</evidence>
<dbReference type="GO" id="GO:0045127">
    <property type="term" value="F:N-acetylglucosamine kinase activity"/>
    <property type="evidence" value="ECO:0007669"/>
    <property type="project" value="InterPro"/>
</dbReference>
<accession>A0A081N453</accession>
<dbReference type="InterPro" id="IPR043129">
    <property type="entry name" value="ATPase_NBD"/>
</dbReference>
<proteinExistence type="predicted"/>
<dbReference type="EMBL" id="JOKG01000003">
    <property type="protein sequence ID" value="KEQ13226.1"/>
    <property type="molecule type" value="Genomic_DNA"/>
</dbReference>
<comment type="caution">
    <text evidence="2">The sequence shown here is derived from an EMBL/GenBank/DDBJ whole genome shotgun (WGS) entry which is preliminary data.</text>
</comment>
<gene>
    <name evidence="2" type="ORF">GZ77_12330</name>
</gene>
<evidence type="ECO:0000313" key="3">
    <source>
        <dbReference type="Proteomes" id="UP000028006"/>
    </source>
</evidence>
<keyword evidence="3" id="KW-1185">Reference proteome</keyword>
<feature type="chain" id="PRO_5001760508" description="ATPase BadF/BadG/BcrA/BcrD type domain-containing protein" evidence="1">
    <location>
        <begin position="28"/>
        <end position="417"/>
    </location>
</feature>
<dbReference type="AlphaFoldDB" id="A0A081N453"/>
<keyword evidence="1" id="KW-0732">Signal</keyword>
<dbReference type="Gene3D" id="3.30.420.40">
    <property type="match status" value="2"/>
</dbReference>